<dbReference type="GO" id="GO:0003677">
    <property type="term" value="F:DNA binding"/>
    <property type="evidence" value="ECO:0007669"/>
    <property type="project" value="UniProtKB-UniRule"/>
</dbReference>
<dbReference type="InterPro" id="IPR023170">
    <property type="entry name" value="HhH_base_excis_C"/>
</dbReference>
<dbReference type="CDD" id="cd00056">
    <property type="entry name" value="ENDO3c"/>
    <property type="match status" value="1"/>
</dbReference>
<comment type="catalytic activity">
    <reaction evidence="12">
        <text>2'-deoxyribonucleotide-(2'-deoxyribose 5'-phosphate)-2'-deoxyribonucleotide-DNA = a 3'-end 2'-deoxyribonucleotide-(2,3-dehydro-2,3-deoxyribose 5'-phosphate)-DNA + a 5'-end 5'-phospho-2'-deoxyribonucleoside-DNA + H(+)</text>
        <dbReference type="Rhea" id="RHEA:66592"/>
        <dbReference type="Rhea" id="RHEA-COMP:13180"/>
        <dbReference type="Rhea" id="RHEA-COMP:16897"/>
        <dbReference type="Rhea" id="RHEA-COMP:17067"/>
        <dbReference type="ChEBI" id="CHEBI:15378"/>
        <dbReference type="ChEBI" id="CHEBI:136412"/>
        <dbReference type="ChEBI" id="CHEBI:157695"/>
        <dbReference type="ChEBI" id="CHEBI:167181"/>
        <dbReference type="EC" id="4.2.99.18"/>
    </reaction>
</comment>
<dbReference type="PIRSF" id="PIRSF001435">
    <property type="entry name" value="Nth"/>
    <property type="match status" value="1"/>
</dbReference>
<evidence type="ECO:0000259" key="13">
    <source>
        <dbReference type="SMART" id="SM00478"/>
    </source>
</evidence>
<keyword evidence="15" id="KW-1185">Reference proteome</keyword>
<proteinExistence type="inferred from homology"/>
<evidence type="ECO:0000256" key="6">
    <source>
        <dbReference type="ARBA" id="ARBA00023004"/>
    </source>
</evidence>
<evidence type="ECO:0000256" key="8">
    <source>
        <dbReference type="ARBA" id="ARBA00023125"/>
    </source>
</evidence>
<dbReference type="GO" id="GO:0019104">
    <property type="term" value="F:DNA N-glycosylase activity"/>
    <property type="evidence" value="ECO:0007669"/>
    <property type="project" value="UniProtKB-UniRule"/>
</dbReference>
<keyword evidence="10 12" id="KW-0456">Lyase</keyword>
<feature type="binding site" evidence="12">
    <location>
        <position position="199"/>
    </location>
    <ligand>
        <name>[4Fe-4S] cluster</name>
        <dbReference type="ChEBI" id="CHEBI:49883"/>
    </ligand>
</feature>
<accession>A0A544QUK1</accession>
<evidence type="ECO:0000256" key="1">
    <source>
        <dbReference type="ARBA" id="ARBA00008343"/>
    </source>
</evidence>
<dbReference type="GO" id="GO:0051539">
    <property type="term" value="F:4 iron, 4 sulfur cluster binding"/>
    <property type="evidence" value="ECO:0007669"/>
    <property type="project" value="UniProtKB-UniRule"/>
</dbReference>
<dbReference type="AlphaFoldDB" id="A0A544QUK1"/>
<dbReference type="InterPro" id="IPR004036">
    <property type="entry name" value="Endonuclease-III-like_CS2"/>
</dbReference>
<comment type="caution">
    <text evidence="14">The sequence shown here is derived from an EMBL/GenBank/DDBJ whole genome shotgun (WGS) entry which is preliminary data.</text>
</comment>
<evidence type="ECO:0000256" key="4">
    <source>
        <dbReference type="ARBA" id="ARBA00022763"/>
    </source>
</evidence>
<keyword evidence="14" id="KW-0540">Nuclease</keyword>
<comment type="similarity">
    <text evidence="1 12">Belongs to the Nth/MutY family.</text>
</comment>
<dbReference type="InterPro" id="IPR003265">
    <property type="entry name" value="HhH-GPD_domain"/>
</dbReference>
<evidence type="ECO:0000256" key="12">
    <source>
        <dbReference type="HAMAP-Rule" id="MF_00942"/>
    </source>
</evidence>
<dbReference type="InterPro" id="IPR005759">
    <property type="entry name" value="Nth"/>
</dbReference>
<feature type="domain" description="HhH-GPD" evidence="13">
    <location>
        <begin position="40"/>
        <end position="187"/>
    </location>
</feature>
<feature type="binding site" evidence="12">
    <location>
        <position position="205"/>
    </location>
    <ligand>
        <name>[4Fe-4S] cluster</name>
        <dbReference type="ChEBI" id="CHEBI:49883"/>
    </ligand>
</feature>
<dbReference type="InterPro" id="IPR011257">
    <property type="entry name" value="DNA_glycosylase"/>
</dbReference>
<dbReference type="EC" id="4.2.99.18" evidence="12"/>
<dbReference type="Proteomes" id="UP000317863">
    <property type="component" value="Unassembled WGS sequence"/>
</dbReference>
<protein>
    <recommendedName>
        <fullName evidence="12">Endonuclease III</fullName>
        <ecNumber evidence="12">4.2.99.18</ecNumber>
    </recommendedName>
    <alternativeName>
        <fullName evidence="12">DNA-(apurinic or apyrimidinic site) lyase</fullName>
    </alternativeName>
</protein>
<dbReference type="NCBIfam" id="TIGR01083">
    <property type="entry name" value="nth"/>
    <property type="match status" value="1"/>
</dbReference>
<dbReference type="GO" id="GO:0046872">
    <property type="term" value="F:metal ion binding"/>
    <property type="evidence" value="ECO:0007669"/>
    <property type="project" value="UniProtKB-KW"/>
</dbReference>
<keyword evidence="8 12" id="KW-0238">DNA-binding</keyword>
<dbReference type="GO" id="GO:0140078">
    <property type="term" value="F:class I DNA-(apurinic or apyrimidinic site) endonuclease activity"/>
    <property type="evidence" value="ECO:0007669"/>
    <property type="project" value="UniProtKB-EC"/>
</dbReference>
<evidence type="ECO:0000256" key="11">
    <source>
        <dbReference type="ARBA" id="ARBA00023295"/>
    </source>
</evidence>
<keyword evidence="11 12" id="KW-0326">Glycosidase</keyword>
<dbReference type="FunFam" id="1.10.1670.10:FF:000001">
    <property type="entry name" value="Endonuclease III"/>
    <property type="match status" value="1"/>
</dbReference>
<sequence length="213" mass="24125">MGKSSAEIKEILDILEETYPDAECELNYTTPFELLVATILSAQCTDIRVNKVTGEMFKKYNTPEQFANLDIAEIEEMIRTCGLFKSKAKKIKETSEILVSEFGGEVPESLEELIKLPGVGRKTAGVVLSNAFGWPAIPVDTHVFRIVNRLGIVNTSTPEKTEFELMKVLPKERWSKAHHLFIFHGRRRCNARKPECTGCPVEKHCNYYSEIVK</sequence>
<feature type="binding site" evidence="12">
    <location>
        <position position="189"/>
    </location>
    <ligand>
        <name>[4Fe-4S] cluster</name>
        <dbReference type="ChEBI" id="CHEBI:49883"/>
    </ligand>
</feature>
<dbReference type="OrthoDB" id="9800977at2"/>
<keyword evidence="2 12" id="KW-0004">4Fe-4S</keyword>
<evidence type="ECO:0000256" key="2">
    <source>
        <dbReference type="ARBA" id="ARBA00022485"/>
    </source>
</evidence>
<evidence type="ECO:0000256" key="7">
    <source>
        <dbReference type="ARBA" id="ARBA00023014"/>
    </source>
</evidence>
<evidence type="ECO:0000256" key="9">
    <source>
        <dbReference type="ARBA" id="ARBA00023204"/>
    </source>
</evidence>
<evidence type="ECO:0000256" key="10">
    <source>
        <dbReference type="ARBA" id="ARBA00023239"/>
    </source>
</evidence>
<dbReference type="EMBL" id="SGJB01000011">
    <property type="protein sequence ID" value="TQQ84357.1"/>
    <property type="molecule type" value="Genomic_DNA"/>
</dbReference>
<dbReference type="FunFam" id="1.10.340.30:FF:000001">
    <property type="entry name" value="Endonuclease III"/>
    <property type="match status" value="1"/>
</dbReference>
<dbReference type="InterPro" id="IPR000445">
    <property type="entry name" value="HhH_motif"/>
</dbReference>
<dbReference type="HAMAP" id="MF_00942">
    <property type="entry name" value="Nth"/>
    <property type="match status" value="1"/>
</dbReference>
<name>A0A544QUK1_9FIRM</name>
<gene>
    <name evidence="12 14" type="primary">nth</name>
    <name evidence="14" type="ORF">EXD82_06850</name>
</gene>
<evidence type="ECO:0000256" key="5">
    <source>
        <dbReference type="ARBA" id="ARBA00022801"/>
    </source>
</evidence>
<dbReference type="PROSITE" id="PS01155">
    <property type="entry name" value="ENDONUCLEASE_III_2"/>
    <property type="match status" value="1"/>
</dbReference>
<dbReference type="Pfam" id="PF00633">
    <property type="entry name" value="HHH"/>
    <property type="match status" value="1"/>
</dbReference>
<evidence type="ECO:0000256" key="3">
    <source>
        <dbReference type="ARBA" id="ARBA00022723"/>
    </source>
</evidence>
<dbReference type="RefSeq" id="WP_142536176.1">
    <property type="nucleotide sequence ID" value="NZ_SGJB01000011.1"/>
</dbReference>
<dbReference type="Gene3D" id="1.10.1670.10">
    <property type="entry name" value="Helix-hairpin-Helix base-excision DNA repair enzymes (C-terminal)"/>
    <property type="match status" value="1"/>
</dbReference>
<feature type="binding site" evidence="12">
    <location>
        <position position="196"/>
    </location>
    <ligand>
        <name>[4Fe-4S] cluster</name>
        <dbReference type="ChEBI" id="CHEBI:49883"/>
    </ligand>
</feature>
<dbReference type="SUPFAM" id="SSF48150">
    <property type="entry name" value="DNA-glycosylase"/>
    <property type="match status" value="1"/>
</dbReference>
<keyword evidence="3 12" id="KW-0479">Metal-binding</keyword>
<reference evidence="14 15" key="1">
    <citation type="submission" date="2019-02" db="EMBL/GenBank/DDBJ databases">
        <title>Peptostreptococcaceae bacterium ZHW00191 nov., a new bacterium isolated from the human gut.</title>
        <authorList>
            <person name="Zhou H.-W."/>
            <person name="Chen X.-J."/>
        </authorList>
    </citation>
    <scope>NUCLEOTIDE SEQUENCE [LARGE SCALE GENOMIC DNA]</scope>
    <source>
        <strain evidence="14 15">ZHW00191</strain>
    </source>
</reference>
<keyword evidence="6 12" id="KW-0408">Iron</keyword>
<keyword evidence="4 12" id="KW-0227">DNA damage</keyword>
<keyword evidence="9 12" id="KW-0234">DNA repair</keyword>
<comment type="cofactor">
    <cofactor evidence="12">
        <name>[4Fe-4S] cluster</name>
        <dbReference type="ChEBI" id="CHEBI:49883"/>
    </cofactor>
    <text evidence="12">Binds 1 [4Fe-4S] cluster.</text>
</comment>
<keyword evidence="14" id="KW-0255">Endonuclease</keyword>
<dbReference type="PANTHER" id="PTHR10359:SF18">
    <property type="entry name" value="ENDONUCLEASE III"/>
    <property type="match status" value="1"/>
</dbReference>
<dbReference type="Pfam" id="PF00730">
    <property type="entry name" value="HhH-GPD"/>
    <property type="match status" value="1"/>
</dbReference>
<evidence type="ECO:0000313" key="14">
    <source>
        <dbReference type="EMBL" id="TQQ84357.1"/>
    </source>
</evidence>
<keyword evidence="7 12" id="KW-0411">Iron-sulfur</keyword>
<evidence type="ECO:0000313" key="15">
    <source>
        <dbReference type="Proteomes" id="UP000317863"/>
    </source>
</evidence>
<dbReference type="Gene3D" id="1.10.340.30">
    <property type="entry name" value="Hypothetical protein, domain 2"/>
    <property type="match status" value="1"/>
</dbReference>
<keyword evidence="5 12" id="KW-0378">Hydrolase</keyword>
<dbReference type="GO" id="GO:0006285">
    <property type="term" value="P:base-excision repair, AP site formation"/>
    <property type="evidence" value="ECO:0007669"/>
    <property type="project" value="TreeGrafter"/>
</dbReference>
<dbReference type="SMART" id="SM00478">
    <property type="entry name" value="ENDO3c"/>
    <property type="match status" value="1"/>
</dbReference>
<comment type="function">
    <text evidence="12">DNA repair enzyme that has both DNA N-glycosylase activity and AP-lyase activity. The DNA N-glycosylase activity releases various damaged pyrimidines from DNA by cleaving the N-glycosidic bond, leaving an AP (apurinic/apyrimidinic) site. The AP-lyase activity cleaves the phosphodiester bond 3' to the AP site by a beta-elimination, leaving a 3'-terminal unsaturated sugar and a product with a terminal 5'-phosphate.</text>
</comment>
<organism evidence="14 15">
    <name type="scientific">Peptacetobacter hominis</name>
    <dbReference type="NCBI Taxonomy" id="2743610"/>
    <lineage>
        <taxon>Bacteria</taxon>
        <taxon>Bacillati</taxon>
        <taxon>Bacillota</taxon>
        <taxon>Clostridia</taxon>
        <taxon>Peptostreptococcales</taxon>
        <taxon>Peptostreptococcaceae</taxon>
        <taxon>Peptacetobacter</taxon>
    </lineage>
</organism>
<dbReference type="PANTHER" id="PTHR10359">
    <property type="entry name" value="A/G-SPECIFIC ADENINE GLYCOSYLASE/ENDONUCLEASE III"/>
    <property type="match status" value="1"/>
</dbReference>